<proteinExistence type="predicted"/>
<name>A0ABD2XBU8_9HYME</name>
<gene>
    <name evidence="2" type="ORF">TKK_004697</name>
</gene>
<comment type="caution">
    <text evidence="2">The sequence shown here is derived from an EMBL/GenBank/DDBJ whole genome shotgun (WGS) entry which is preliminary data.</text>
</comment>
<organism evidence="2 3">
    <name type="scientific">Trichogramma kaykai</name>
    <dbReference type="NCBI Taxonomy" id="54128"/>
    <lineage>
        <taxon>Eukaryota</taxon>
        <taxon>Metazoa</taxon>
        <taxon>Ecdysozoa</taxon>
        <taxon>Arthropoda</taxon>
        <taxon>Hexapoda</taxon>
        <taxon>Insecta</taxon>
        <taxon>Pterygota</taxon>
        <taxon>Neoptera</taxon>
        <taxon>Endopterygota</taxon>
        <taxon>Hymenoptera</taxon>
        <taxon>Apocrita</taxon>
        <taxon>Proctotrupomorpha</taxon>
        <taxon>Chalcidoidea</taxon>
        <taxon>Trichogrammatidae</taxon>
        <taxon>Trichogramma</taxon>
    </lineage>
</organism>
<dbReference type="Proteomes" id="UP001627154">
    <property type="component" value="Unassembled WGS sequence"/>
</dbReference>
<dbReference type="EMBL" id="JBJJXI010000037">
    <property type="protein sequence ID" value="KAL3402146.1"/>
    <property type="molecule type" value="Genomic_DNA"/>
</dbReference>
<accession>A0ABD2XBU8</accession>
<evidence type="ECO:0000313" key="3">
    <source>
        <dbReference type="Proteomes" id="UP001627154"/>
    </source>
</evidence>
<keyword evidence="3" id="KW-1185">Reference proteome</keyword>
<sequence>MRHLLSSLHWRRRVREAGRRSSPPPRRLFFHRATKTAGVESTSSLSHFILRFSGDPPAASSTNSLERCHRTRSDDSEIKSKKMNNLYKRLDIFTRAWVDTNNTKEVASTFLNIVMN</sequence>
<feature type="compositionally biased region" description="Basic and acidic residues" evidence="1">
    <location>
        <begin position="66"/>
        <end position="76"/>
    </location>
</feature>
<dbReference type="AlphaFoldDB" id="A0ABD2XBU8"/>
<feature type="region of interest" description="Disordered" evidence="1">
    <location>
        <begin position="56"/>
        <end position="76"/>
    </location>
</feature>
<protein>
    <submittedName>
        <fullName evidence="2">Uncharacterized protein</fullName>
    </submittedName>
</protein>
<evidence type="ECO:0000256" key="1">
    <source>
        <dbReference type="SAM" id="MobiDB-lite"/>
    </source>
</evidence>
<evidence type="ECO:0000313" key="2">
    <source>
        <dbReference type="EMBL" id="KAL3402146.1"/>
    </source>
</evidence>
<reference evidence="2 3" key="1">
    <citation type="journal article" date="2024" name="bioRxiv">
        <title>A reference genome for Trichogramma kaykai: A tiny desert-dwelling parasitoid wasp with competing sex-ratio distorters.</title>
        <authorList>
            <person name="Culotta J."/>
            <person name="Lindsey A.R."/>
        </authorList>
    </citation>
    <scope>NUCLEOTIDE SEQUENCE [LARGE SCALE GENOMIC DNA]</scope>
    <source>
        <strain evidence="2 3">KSX58</strain>
    </source>
</reference>